<feature type="transmembrane region" description="Helical" evidence="1">
    <location>
        <begin position="245"/>
        <end position="270"/>
    </location>
</feature>
<feature type="transmembrane region" description="Helical" evidence="1">
    <location>
        <begin position="277"/>
        <end position="296"/>
    </location>
</feature>
<evidence type="ECO:0000256" key="1">
    <source>
        <dbReference type="SAM" id="Phobius"/>
    </source>
</evidence>
<dbReference type="InterPro" id="IPR011701">
    <property type="entry name" value="MFS"/>
</dbReference>
<keyword evidence="1" id="KW-0472">Membrane</keyword>
<feature type="transmembrane region" description="Helical" evidence="1">
    <location>
        <begin position="52"/>
        <end position="69"/>
    </location>
</feature>
<dbReference type="InterPro" id="IPR036259">
    <property type="entry name" value="MFS_trans_sf"/>
</dbReference>
<dbReference type="SUPFAM" id="SSF103473">
    <property type="entry name" value="MFS general substrate transporter"/>
    <property type="match status" value="1"/>
</dbReference>
<feature type="transmembrane region" description="Helical" evidence="1">
    <location>
        <begin position="165"/>
        <end position="186"/>
    </location>
</feature>
<dbReference type="PANTHER" id="PTHR23523">
    <property type="match status" value="1"/>
</dbReference>
<dbReference type="CDD" id="cd17339">
    <property type="entry name" value="MFS_NIMT_CynX_like"/>
    <property type="match status" value="1"/>
</dbReference>
<dbReference type="Gene3D" id="1.20.1250.20">
    <property type="entry name" value="MFS general substrate transporter like domains"/>
    <property type="match status" value="1"/>
</dbReference>
<keyword evidence="1" id="KW-1133">Transmembrane helix</keyword>
<protein>
    <submittedName>
        <fullName evidence="3">Unannotated protein</fullName>
    </submittedName>
</protein>
<feature type="transmembrane region" description="Helical" evidence="1">
    <location>
        <begin position="81"/>
        <end position="99"/>
    </location>
</feature>
<dbReference type="EMBL" id="CAFBMK010000007">
    <property type="protein sequence ID" value="CAB4894355.1"/>
    <property type="molecule type" value="Genomic_DNA"/>
</dbReference>
<organism evidence="3">
    <name type="scientific">freshwater metagenome</name>
    <dbReference type="NCBI Taxonomy" id="449393"/>
    <lineage>
        <taxon>unclassified sequences</taxon>
        <taxon>metagenomes</taxon>
        <taxon>ecological metagenomes</taxon>
    </lineage>
</organism>
<evidence type="ECO:0000259" key="2">
    <source>
        <dbReference type="PROSITE" id="PS50850"/>
    </source>
</evidence>
<gene>
    <name evidence="3" type="ORF">UFOPK3564_00207</name>
</gene>
<proteinExistence type="predicted"/>
<accession>A0A6J7FLU5</accession>
<feature type="transmembrane region" description="Helical" evidence="1">
    <location>
        <begin position="211"/>
        <end position="233"/>
    </location>
</feature>
<sequence length="412" mass="41286">MGRVPSRPARDVVLLAAAIALFSLNLRPALVAVGPLAPQLRADTGLSAASTSLLTTLPLVCFGLFATLAPRLGRRVGLERALLVALLLLVAGTSLRLAVPTAALFAGSAVAGAGIAIANVLLPGVVKRDFPDRTGPMMALYSVALNGGAALAAGVTVPLEDALGLSWRTALALWGVAALVTAVLWLPRARAAPPRSAGPSEHARGVWRSPVAWAVALFMGLQSLEFYALAAWLPTILRDDGMSASTAGLMAALMSASGIAASLVVPVVAARSRRQRGLTAVAAVGFLVGLVGLLVAPADGALAWVLVLGLAQGTGISLALTLFVLRSRTAEAAGELSGMAQTVGYLIAAAGPLGAGALHDATGTWTAPLLALLLGLVGFALAGWRAGADRTIEAPVPGGGHPLGGPPPPAAA</sequence>
<feature type="domain" description="Major facilitator superfamily (MFS) profile" evidence="2">
    <location>
        <begin position="13"/>
        <end position="390"/>
    </location>
</feature>
<reference evidence="3" key="1">
    <citation type="submission" date="2020-05" db="EMBL/GenBank/DDBJ databases">
        <authorList>
            <person name="Chiriac C."/>
            <person name="Salcher M."/>
            <person name="Ghai R."/>
            <person name="Kavagutti S V."/>
        </authorList>
    </citation>
    <scope>NUCLEOTIDE SEQUENCE</scope>
</reference>
<dbReference type="AlphaFoldDB" id="A0A6J7FLU5"/>
<dbReference type="Pfam" id="PF07690">
    <property type="entry name" value="MFS_1"/>
    <property type="match status" value="1"/>
</dbReference>
<dbReference type="InterPro" id="IPR052524">
    <property type="entry name" value="MFS_Cyanate_Porter"/>
</dbReference>
<name>A0A6J7FLU5_9ZZZZ</name>
<feature type="transmembrane region" description="Helical" evidence="1">
    <location>
        <begin position="105"/>
        <end position="126"/>
    </location>
</feature>
<feature type="transmembrane region" description="Helical" evidence="1">
    <location>
        <begin position="365"/>
        <end position="384"/>
    </location>
</feature>
<dbReference type="PANTHER" id="PTHR23523:SF2">
    <property type="entry name" value="2-NITROIMIDAZOLE TRANSPORTER"/>
    <property type="match status" value="1"/>
</dbReference>
<dbReference type="InterPro" id="IPR020846">
    <property type="entry name" value="MFS_dom"/>
</dbReference>
<evidence type="ECO:0000313" key="3">
    <source>
        <dbReference type="EMBL" id="CAB4894355.1"/>
    </source>
</evidence>
<feature type="transmembrane region" description="Helical" evidence="1">
    <location>
        <begin position="337"/>
        <end position="359"/>
    </location>
</feature>
<dbReference type="GO" id="GO:0022857">
    <property type="term" value="F:transmembrane transporter activity"/>
    <property type="evidence" value="ECO:0007669"/>
    <property type="project" value="InterPro"/>
</dbReference>
<feature type="transmembrane region" description="Helical" evidence="1">
    <location>
        <begin position="302"/>
        <end position="325"/>
    </location>
</feature>
<feature type="transmembrane region" description="Helical" evidence="1">
    <location>
        <begin position="138"/>
        <end position="159"/>
    </location>
</feature>
<keyword evidence="1" id="KW-0812">Transmembrane</keyword>
<dbReference type="PROSITE" id="PS50850">
    <property type="entry name" value="MFS"/>
    <property type="match status" value="1"/>
</dbReference>